<reference evidence="2" key="1">
    <citation type="submission" date="2021-09" db="EMBL/GenBank/DDBJ databases">
        <authorList>
            <consortium name="AG Swart"/>
            <person name="Singh M."/>
            <person name="Singh A."/>
            <person name="Seah K."/>
            <person name="Emmerich C."/>
        </authorList>
    </citation>
    <scope>NUCLEOTIDE SEQUENCE</scope>
    <source>
        <strain evidence="2">ATCC30299</strain>
    </source>
</reference>
<dbReference type="AlphaFoldDB" id="A0AAU9IU82"/>
<protein>
    <submittedName>
        <fullName evidence="2">Uncharacterized protein</fullName>
    </submittedName>
</protein>
<accession>A0AAU9IU82</accession>
<evidence type="ECO:0000313" key="2">
    <source>
        <dbReference type="EMBL" id="CAG9313045.1"/>
    </source>
</evidence>
<evidence type="ECO:0000256" key="1">
    <source>
        <dbReference type="SAM" id="Phobius"/>
    </source>
</evidence>
<organism evidence="2 3">
    <name type="scientific">Blepharisma stoltei</name>
    <dbReference type="NCBI Taxonomy" id="1481888"/>
    <lineage>
        <taxon>Eukaryota</taxon>
        <taxon>Sar</taxon>
        <taxon>Alveolata</taxon>
        <taxon>Ciliophora</taxon>
        <taxon>Postciliodesmatophora</taxon>
        <taxon>Heterotrichea</taxon>
        <taxon>Heterotrichida</taxon>
        <taxon>Blepharismidae</taxon>
        <taxon>Blepharisma</taxon>
    </lineage>
</organism>
<keyword evidence="1" id="KW-0812">Transmembrane</keyword>
<dbReference type="EMBL" id="CAJZBQ010000009">
    <property type="protein sequence ID" value="CAG9313045.1"/>
    <property type="molecule type" value="Genomic_DNA"/>
</dbReference>
<evidence type="ECO:0000313" key="3">
    <source>
        <dbReference type="Proteomes" id="UP001162131"/>
    </source>
</evidence>
<sequence>MKSLAFSKISNLCWVMFQGFQLTTIGIMAWALLSDNWVELNISGVYGDLKWTGTLTKVRKGLRALEGSSYFDMFIAFCSTTQKSQDVPDEEMTWCEMFAQLWISELVYITLEIITICAVLIWIISLRSALKTNKIKPVPAFWFAQVAWISHEIAFISWMVLAKANFSGDCTSESDDASPPKLCALTGPILGLILAIMLPIMSLSYSLLVRYLPKAIDCEHVVQKESDGALKVIVA</sequence>
<keyword evidence="1" id="KW-0472">Membrane</keyword>
<proteinExistence type="predicted"/>
<gene>
    <name evidence="2" type="ORF">BSTOLATCC_MIC7830</name>
</gene>
<feature type="transmembrane region" description="Helical" evidence="1">
    <location>
        <begin position="106"/>
        <end position="126"/>
    </location>
</feature>
<feature type="transmembrane region" description="Helical" evidence="1">
    <location>
        <begin position="189"/>
        <end position="208"/>
    </location>
</feature>
<comment type="caution">
    <text evidence="2">The sequence shown here is derived from an EMBL/GenBank/DDBJ whole genome shotgun (WGS) entry which is preliminary data.</text>
</comment>
<dbReference type="Proteomes" id="UP001162131">
    <property type="component" value="Unassembled WGS sequence"/>
</dbReference>
<name>A0AAU9IU82_9CILI</name>
<feature type="transmembrane region" description="Helical" evidence="1">
    <location>
        <begin position="12"/>
        <end position="33"/>
    </location>
</feature>
<keyword evidence="3" id="KW-1185">Reference proteome</keyword>
<keyword evidence="1" id="KW-1133">Transmembrane helix</keyword>
<feature type="transmembrane region" description="Helical" evidence="1">
    <location>
        <begin position="138"/>
        <end position="161"/>
    </location>
</feature>